<organism evidence="11 12">
    <name type="scientific">Castilleja foliolosa</name>
    <dbReference type="NCBI Taxonomy" id="1961234"/>
    <lineage>
        <taxon>Eukaryota</taxon>
        <taxon>Viridiplantae</taxon>
        <taxon>Streptophyta</taxon>
        <taxon>Embryophyta</taxon>
        <taxon>Tracheophyta</taxon>
        <taxon>Spermatophyta</taxon>
        <taxon>Magnoliopsida</taxon>
        <taxon>eudicotyledons</taxon>
        <taxon>Gunneridae</taxon>
        <taxon>Pentapetalae</taxon>
        <taxon>asterids</taxon>
        <taxon>lamiids</taxon>
        <taxon>Lamiales</taxon>
        <taxon>Orobanchaceae</taxon>
        <taxon>Pedicularideae</taxon>
        <taxon>Castillejinae</taxon>
        <taxon>Castilleja</taxon>
    </lineage>
</organism>
<reference evidence="12" key="1">
    <citation type="journal article" date="2024" name="IScience">
        <title>Strigolactones Initiate the Formation of Haustorium-like Structures in Castilleja.</title>
        <authorList>
            <person name="Buerger M."/>
            <person name="Peterson D."/>
            <person name="Chory J."/>
        </authorList>
    </citation>
    <scope>NUCLEOTIDE SEQUENCE [LARGE SCALE GENOMIC DNA]</scope>
</reference>
<evidence type="ECO:0000256" key="2">
    <source>
        <dbReference type="ARBA" id="ARBA00022614"/>
    </source>
</evidence>
<evidence type="ECO:0000313" key="11">
    <source>
        <dbReference type="EMBL" id="KAL3635721.1"/>
    </source>
</evidence>
<dbReference type="GO" id="GO:0016020">
    <property type="term" value="C:membrane"/>
    <property type="evidence" value="ECO:0007669"/>
    <property type="project" value="UniProtKB-SubCell"/>
</dbReference>
<evidence type="ECO:0000256" key="4">
    <source>
        <dbReference type="ARBA" id="ARBA00022729"/>
    </source>
</evidence>
<evidence type="ECO:0000313" key="12">
    <source>
        <dbReference type="Proteomes" id="UP001632038"/>
    </source>
</evidence>
<gene>
    <name evidence="11" type="ORF">CASFOL_020268</name>
</gene>
<evidence type="ECO:0000256" key="8">
    <source>
        <dbReference type="ARBA" id="ARBA00023180"/>
    </source>
</evidence>
<dbReference type="PANTHER" id="PTHR48063:SF112">
    <property type="entry name" value="RECEPTOR LIKE PROTEIN 30-LIKE"/>
    <property type="match status" value="1"/>
</dbReference>
<evidence type="ECO:0000256" key="3">
    <source>
        <dbReference type="ARBA" id="ARBA00022692"/>
    </source>
</evidence>
<dbReference type="InterPro" id="IPR046956">
    <property type="entry name" value="RLP23-like"/>
</dbReference>
<dbReference type="InterPro" id="IPR001611">
    <property type="entry name" value="Leu-rich_rpt"/>
</dbReference>
<keyword evidence="8" id="KW-0325">Glycoprotein</keyword>
<dbReference type="PANTHER" id="PTHR48063">
    <property type="entry name" value="LRR RECEPTOR-LIKE KINASE"/>
    <property type="match status" value="1"/>
</dbReference>
<protein>
    <recommendedName>
        <fullName evidence="10">Leucine-rich repeat-containing N-terminal plant-type domain-containing protein</fullName>
    </recommendedName>
</protein>
<comment type="caution">
    <text evidence="11">The sequence shown here is derived from an EMBL/GenBank/DDBJ whole genome shotgun (WGS) entry which is preliminary data.</text>
</comment>
<feature type="domain" description="Leucine-rich repeat-containing N-terminal plant-type" evidence="10">
    <location>
        <begin position="39"/>
        <end position="76"/>
    </location>
</feature>
<dbReference type="Gene3D" id="3.80.10.10">
    <property type="entry name" value="Ribonuclease Inhibitor"/>
    <property type="match status" value="1"/>
</dbReference>
<dbReference type="InterPro" id="IPR013210">
    <property type="entry name" value="LRR_N_plant-typ"/>
</dbReference>
<evidence type="ECO:0000259" key="10">
    <source>
        <dbReference type="Pfam" id="PF08263"/>
    </source>
</evidence>
<keyword evidence="7" id="KW-0472">Membrane</keyword>
<dbReference type="AlphaFoldDB" id="A0ABD3D0D4"/>
<dbReference type="Proteomes" id="UP001632038">
    <property type="component" value="Unassembled WGS sequence"/>
</dbReference>
<proteinExistence type="predicted"/>
<dbReference type="EMBL" id="JAVIJP010000027">
    <property type="protein sequence ID" value="KAL3635721.1"/>
    <property type="molecule type" value="Genomic_DNA"/>
</dbReference>
<accession>A0ABD3D0D4</accession>
<evidence type="ECO:0000256" key="9">
    <source>
        <dbReference type="SAM" id="SignalP"/>
    </source>
</evidence>
<evidence type="ECO:0000256" key="7">
    <source>
        <dbReference type="ARBA" id="ARBA00023136"/>
    </source>
</evidence>
<dbReference type="Pfam" id="PF08263">
    <property type="entry name" value="LRRNT_2"/>
    <property type="match status" value="1"/>
</dbReference>
<dbReference type="InterPro" id="IPR032675">
    <property type="entry name" value="LRR_dom_sf"/>
</dbReference>
<keyword evidence="4 9" id="KW-0732">Signal</keyword>
<keyword evidence="12" id="KW-1185">Reference proteome</keyword>
<dbReference type="Pfam" id="PF00560">
    <property type="entry name" value="LRR_1"/>
    <property type="match status" value="2"/>
</dbReference>
<keyword evidence="2" id="KW-0433">Leucine-rich repeat</keyword>
<feature type="chain" id="PRO_5044831525" description="Leucine-rich repeat-containing N-terminal plant-type domain-containing protein" evidence="9">
    <location>
        <begin position="29"/>
        <end position="211"/>
    </location>
</feature>
<name>A0ABD3D0D4_9LAMI</name>
<keyword evidence="6" id="KW-1133">Transmembrane helix</keyword>
<evidence type="ECO:0000256" key="1">
    <source>
        <dbReference type="ARBA" id="ARBA00004479"/>
    </source>
</evidence>
<evidence type="ECO:0000256" key="6">
    <source>
        <dbReference type="ARBA" id="ARBA00022989"/>
    </source>
</evidence>
<sequence length="211" mass="23626">MKSFSIPLTIIIIIISFLIEQSTVYCLAKNNITFDCVPREKKALLRFKASLSDPSDKLSSWKTEYNCCSWAGVDCDKATGHVIELHLGNRDVMENGDPLNPLRSEMVDSSLMELKYLRYLDLSLNDFQGSSIPASLGSMKQLQHLNLSKASFSGVVPHQLSNLSSLRTLDLASFYNLLIVKDLTWANNLSSLEYLDLSHVDLASTKDLGRY</sequence>
<keyword evidence="3" id="KW-0812">Transmembrane</keyword>
<keyword evidence="5" id="KW-0677">Repeat</keyword>
<comment type="subcellular location">
    <subcellularLocation>
        <location evidence="1">Membrane</location>
        <topology evidence="1">Single-pass type I membrane protein</topology>
    </subcellularLocation>
</comment>
<feature type="signal peptide" evidence="9">
    <location>
        <begin position="1"/>
        <end position="28"/>
    </location>
</feature>
<dbReference type="SUPFAM" id="SSF52058">
    <property type="entry name" value="L domain-like"/>
    <property type="match status" value="1"/>
</dbReference>
<evidence type="ECO:0000256" key="5">
    <source>
        <dbReference type="ARBA" id="ARBA00022737"/>
    </source>
</evidence>